<sequence>MAAKTLADGLGPRGIRVNGFAVGSIATDRLTQLEQATGDPRQTRIQRTADTPLRRYGTPEEFGRLAAVVLSPGASYTAGSMIHIDGGALRSL</sequence>
<protein>
    <submittedName>
        <fullName evidence="2">Uncharacterized protein</fullName>
    </submittedName>
</protein>
<dbReference type="InterPro" id="IPR050259">
    <property type="entry name" value="SDR"/>
</dbReference>
<dbReference type="Pfam" id="PF13561">
    <property type="entry name" value="adh_short_C2"/>
    <property type="match status" value="1"/>
</dbReference>
<gene>
    <name evidence="2" type="ORF">GCM10010211_58290</name>
</gene>
<dbReference type="Proteomes" id="UP000654471">
    <property type="component" value="Unassembled WGS sequence"/>
</dbReference>
<comment type="caution">
    <text evidence="2">The sequence shown here is derived from an EMBL/GenBank/DDBJ whole genome shotgun (WGS) entry which is preliminary data.</text>
</comment>
<evidence type="ECO:0000256" key="1">
    <source>
        <dbReference type="ARBA" id="ARBA00006484"/>
    </source>
</evidence>
<dbReference type="InterPro" id="IPR036291">
    <property type="entry name" value="NAD(P)-bd_dom_sf"/>
</dbReference>
<name>A0ABQ2VJ44_9ACTN</name>
<reference evidence="3" key="1">
    <citation type="journal article" date="2019" name="Int. J. Syst. Evol. Microbiol.">
        <title>The Global Catalogue of Microorganisms (GCM) 10K type strain sequencing project: providing services to taxonomists for standard genome sequencing and annotation.</title>
        <authorList>
            <consortium name="The Broad Institute Genomics Platform"/>
            <consortium name="The Broad Institute Genome Sequencing Center for Infectious Disease"/>
            <person name="Wu L."/>
            <person name="Ma J."/>
        </authorList>
    </citation>
    <scope>NUCLEOTIDE SEQUENCE [LARGE SCALE GENOMIC DNA]</scope>
    <source>
        <strain evidence="3">JCM 3399</strain>
    </source>
</reference>
<dbReference type="SUPFAM" id="SSF51735">
    <property type="entry name" value="NAD(P)-binding Rossmann-fold domains"/>
    <property type="match status" value="1"/>
</dbReference>
<dbReference type="PRINTS" id="PR00081">
    <property type="entry name" value="GDHRDH"/>
</dbReference>
<evidence type="ECO:0000313" key="3">
    <source>
        <dbReference type="Proteomes" id="UP000654471"/>
    </source>
</evidence>
<dbReference type="Gene3D" id="3.40.50.720">
    <property type="entry name" value="NAD(P)-binding Rossmann-like Domain"/>
    <property type="match status" value="1"/>
</dbReference>
<accession>A0ABQ2VJ44</accession>
<keyword evidence="3" id="KW-1185">Reference proteome</keyword>
<comment type="similarity">
    <text evidence="1">Belongs to the short-chain dehydrogenases/reductases (SDR) family.</text>
</comment>
<evidence type="ECO:0000313" key="2">
    <source>
        <dbReference type="EMBL" id="GGU84652.1"/>
    </source>
</evidence>
<dbReference type="EMBL" id="BMRP01000025">
    <property type="protein sequence ID" value="GGU84652.1"/>
    <property type="molecule type" value="Genomic_DNA"/>
</dbReference>
<dbReference type="PANTHER" id="PTHR42879:SF6">
    <property type="entry name" value="NADPH-DEPENDENT REDUCTASE BACG"/>
    <property type="match status" value="1"/>
</dbReference>
<dbReference type="InterPro" id="IPR002347">
    <property type="entry name" value="SDR_fam"/>
</dbReference>
<organism evidence="2 3">
    <name type="scientific">Streptomyces albospinus</name>
    <dbReference type="NCBI Taxonomy" id="285515"/>
    <lineage>
        <taxon>Bacteria</taxon>
        <taxon>Bacillati</taxon>
        <taxon>Actinomycetota</taxon>
        <taxon>Actinomycetes</taxon>
        <taxon>Kitasatosporales</taxon>
        <taxon>Streptomycetaceae</taxon>
        <taxon>Streptomyces</taxon>
    </lineage>
</organism>
<dbReference type="PANTHER" id="PTHR42879">
    <property type="entry name" value="3-OXOACYL-(ACYL-CARRIER-PROTEIN) REDUCTASE"/>
    <property type="match status" value="1"/>
</dbReference>
<proteinExistence type="inferred from homology"/>